<feature type="domain" description="Radical SAM core" evidence="17">
    <location>
        <begin position="379"/>
        <end position="625"/>
    </location>
</feature>
<evidence type="ECO:0000259" key="16">
    <source>
        <dbReference type="PROSITE" id="PS50902"/>
    </source>
</evidence>
<reference evidence="18" key="1">
    <citation type="submission" date="2020-05" db="EMBL/GenBank/DDBJ databases">
        <title>Phylogenomic resolution of chytrid fungi.</title>
        <authorList>
            <person name="Stajich J.E."/>
            <person name="Amses K."/>
            <person name="Simmons R."/>
            <person name="Seto K."/>
            <person name="Myers J."/>
            <person name="Bonds A."/>
            <person name="Quandt C.A."/>
            <person name="Barry K."/>
            <person name="Liu P."/>
            <person name="Grigoriev I."/>
            <person name="Longcore J.E."/>
            <person name="James T.Y."/>
        </authorList>
    </citation>
    <scope>NUCLEOTIDE SEQUENCE</scope>
    <source>
        <strain evidence="18">JEL0379</strain>
    </source>
</reference>
<dbReference type="EC" id="4.1.3.44" evidence="4"/>
<dbReference type="Proteomes" id="UP001212152">
    <property type="component" value="Unassembled WGS sequence"/>
</dbReference>
<evidence type="ECO:0000256" key="14">
    <source>
        <dbReference type="ARBA" id="ARBA00049466"/>
    </source>
</evidence>
<keyword evidence="8" id="KW-0479">Metal-binding</keyword>
<dbReference type="AlphaFoldDB" id="A0AAD5TUP8"/>
<dbReference type="Pfam" id="PF04055">
    <property type="entry name" value="Radical_SAM"/>
    <property type="match status" value="1"/>
</dbReference>
<dbReference type="InterPro" id="IPR058240">
    <property type="entry name" value="rSAM_sf"/>
</dbReference>
<accession>A0AAD5TUP8</accession>
<dbReference type="Pfam" id="PF00258">
    <property type="entry name" value="Flavodoxin_1"/>
    <property type="match status" value="1"/>
</dbReference>
<comment type="cofactor">
    <cofactor evidence="1">
        <name>[4Fe-4S] cluster</name>
        <dbReference type="ChEBI" id="CHEBI:49883"/>
    </cofactor>
</comment>
<dbReference type="SUPFAM" id="SSF102114">
    <property type="entry name" value="Radical SAM enzymes"/>
    <property type="match status" value="1"/>
</dbReference>
<dbReference type="GO" id="GO:0046872">
    <property type="term" value="F:metal ion binding"/>
    <property type="evidence" value="ECO:0007669"/>
    <property type="project" value="UniProtKB-KW"/>
</dbReference>
<sequence>MGLLVEALRQPVVLAAIALSLSALYFYQSAAGPSTHGASGNLVQGAARESISARRRRKRNALKNNTDGAPTASSCCNSGSSPVGEATCCSNSTSTTAESASSCRKSDSAAVAAEDVGFDEEKTVTVKILYGTQTRTARTLAYRVKDLVETGVPLVKEALVLNIADYENEDLFTEKSPVIFMLSTYSGGTPTEDAAWFYTWLEDSRFDHRVESTAMRNLRFAVFGLGDSVYGDDFCTVAKQVDRYIADLAGNRICPLTFGDKQKDTEAQFVAWTTLLLSRLTGVVNHLSVADSMDFFEGGEGEFYESDSDAAGSEPETEELMDLEDMGAMAAKLKAAKKSKADGEEDLAARPPKVAKEMVTPMLRKSLEKQGYKIVGTHSGVKMCRWTKAMLRGRACANKCVFCWRQHTNPVGTEFRWKVDDPLLIVDGVMEQHYKMVKQLKGVPGVKADRFEEAFTIKHCALSLVGEPIMYPHINEFVEILHSRNVSSFLVTNAQFPEAIRSMRPVTQLYVSIDAGNKEDLKKIDRPLFSDYWERFNDCLRELGNKGQRTVYRLTLVKDGNDADVSEYADLIAMGNPSFVEVKGVTYCGFSGASKLTMKNVPYHHEVLSFCERLCASLAEKGKGKNYAIASVHEHSCSVLIADKDTYFKNGEWYTWIDYNRFFELVRAGKPFTAVDYMQKSPSWAVIGQGNGFDPNETRWFRKAKQDVSGEDAQR</sequence>
<feature type="domain" description="Flavodoxin-like" evidence="16">
    <location>
        <begin position="126"/>
        <end position="277"/>
    </location>
</feature>
<dbReference type="InterPro" id="IPR007197">
    <property type="entry name" value="rSAM"/>
</dbReference>
<dbReference type="CDD" id="cd01335">
    <property type="entry name" value="Radical_SAM"/>
    <property type="match status" value="1"/>
</dbReference>
<feature type="region of interest" description="Disordered" evidence="15">
    <location>
        <begin position="34"/>
        <end position="79"/>
    </location>
</feature>
<evidence type="ECO:0000313" key="19">
    <source>
        <dbReference type="Proteomes" id="UP001212152"/>
    </source>
</evidence>
<dbReference type="InterPro" id="IPR008254">
    <property type="entry name" value="Flavodoxin/NO_synth"/>
</dbReference>
<keyword evidence="5" id="KW-0004">4Fe-4S</keyword>
<name>A0AAD5TUP8_9FUNG</name>
<evidence type="ECO:0000256" key="8">
    <source>
        <dbReference type="ARBA" id="ARBA00022723"/>
    </source>
</evidence>
<dbReference type="InterPro" id="IPR034556">
    <property type="entry name" value="tRNA_wybutosine-synthase"/>
</dbReference>
<dbReference type="SFLD" id="SFLDS00029">
    <property type="entry name" value="Radical_SAM"/>
    <property type="match status" value="1"/>
</dbReference>
<keyword evidence="12" id="KW-0456">Lyase</keyword>
<dbReference type="InterPro" id="IPR029039">
    <property type="entry name" value="Flavoprotein-like_sf"/>
</dbReference>
<keyword evidence="19" id="KW-1185">Reference proteome</keyword>
<dbReference type="GO" id="GO:0031591">
    <property type="term" value="P:wybutosine biosynthetic process"/>
    <property type="evidence" value="ECO:0007669"/>
    <property type="project" value="TreeGrafter"/>
</dbReference>
<evidence type="ECO:0000256" key="5">
    <source>
        <dbReference type="ARBA" id="ARBA00022485"/>
    </source>
</evidence>
<keyword evidence="7" id="KW-0819">tRNA processing</keyword>
<evidence type="ECO:0000256" key="13">
    <source>
        <dbReference type="ARBA" id="ARBA00025368"/>
    </source>
</evidence>
<keyword evidence="10" id="KW-0408">Iron</keyword>
<evidence type="ECO:0000256" key="15">
    <source>
        <dbReference type="SAM" id="MobiDB-lite"/>
    </source>
</evidence>
<dbReference type="InterPro" id="IPR001094">
    <property type="entry name" value="Flavdoxin-like"/>
</dbReference>
<dbReference type="EMBL" id="JADGJQ010000002">
    <property type="protein sequence ID" value="KAJ3185187.1"/>
    <property type="molecule type" value="Genomic_DNA"/>
</dbReference>
<evidence type="ECO:0000256" key="6">
    <source>
        <dbReference type="ARBA" id="ARBA00022691"/>
    </source>
</evidence>
<keyword evidence="6" id="KW-0949">S-adenosyl-L-methionine</keyword>
<dbReference type="InterPro" id="IPR013785">
    <property type="entry name" value="Aldolase_TIM"/>
</dbReference>
<evidence type="ECO:0000313" key="18">
    <source>
        <dbReference type="EMBL" id="KAJ3185187.1"/>
    </source>
</evidence>
<proteinExistence type="inferred from homology"/>
<evidence type="ECO:0000256" key="10">
    <source>
        <dbReference type="ARBA" id="ARBA00023004"/>
    </source>
</evidence>
<evidence type="ECO:0000256" key="4">
    <source>
        <dbReference type="ARBA" id="ARBA00012821"/>
    </source>
</evidence>
<keyword evidence="11" id="KW-0411">Iron-sulfur</keyword>
<dbReference type="Pfam" id="PF08608">
    <property type="entry name" value="Wyosine_form"/>
    <property type="match status" value="1"/>
</dbReference>
<evidence type="ECO:0000256" key="3">
    <source>
        <dbReference type="ARBA" id="ARBA00010115"/>
    </source>
</evidence>
<dbReference type="PANTHER" id="PTHR13930:SF0">
    <property type="entry name" value="S-ADENOSYL-L-METHIONINE-DEPENDENT TRNA 4-DEMETHYLWYOSINE SYNTHASE TYW1-RELATED"/>
    <property type="match status" value="1"/>
</dbReference>
<dbReference type="Gene3D" id="3.20.20.70">
    <property type="entry name" value="Aldolase class I"/>
    <property type="match status" value="2"/>
</dbReference>
<keyword evidence="9" id="KW-0547">Nucleotide-binding</keyword>
<protein>
    <recommendedName>
        <fullName evidence="4">tRNA 4-demethylwyosine synthase (AdoMet-dependent)</fullName>
        <ecNumber evidence="4">4.1.3.44</ecNumber>
    </recommendedName>
</protein>
<evidence type="ECO:0000256" key="11">
    <source>
        <dbReference type="ARBA" id="ARBA00023014"/>
    </source>
</evidence>
<dbReference type="GO" id="GO:0010181">
    <property type="term" value="F:FMN binding"/>
    <property type="evidence" value="ECO:0007669"/>
    <property type="project" value="InterPro"/>
</dbReference>
<organism evidence="18 19">
    <name type="scientific">Geranomyces variabilis</name>
    <dbReference type="NCBI Taxonomy" id="109894"/>
    <lineage>
        <taxon>Eukaryota</taxon>
        <taxon>Fungi</taxon>
        <taxon>Fungi incertae sedis</taxon>
        <taxon>Chytridiomycota</taxon>
        <taxon>Chytridiomycota incertae sedis</taxon>
        <taxon>Chytridiomycetes</taxon>
        <taxon>Spizellomycetales</taxon>
        <taxon>Powellomycetaceae</taxon>
        <taxon>Geranomyces</taxon>
    </lineage>
</organism>
<evidence type="ECO:0000256" key="1">
    <source>
        <dbReference type="ARBA" id="ARBA00001966"/>
    </source>
</evidence>
<dbReference type="PRINTS" id="PR00369">
    <property type="entry name" value="FLAVODOXIN"/>
</dbReference>
<dbReference type="Gene3D" id="3.40.50.360">
    <property type="match status" value="1"/>
</dbReference>
<evidence type="ECO:0000256" key="9">
    <source>
        <dbReference type="ARBA" id="ARBA00022741"/>
    </source>
</evidence>
<dbReference type="PANTHER" id="PTHR13930">
    <property type="entry name" value="S-ADENOSYL-L-METHIONINE-DEPENDENT TRNA 4-DEMETHYLWYOSINE SYNTHASE"/>
    <property type="match status" value="1"/>
</dbReference>
<dbReference type="SUPFAM" id="SSF52218">
    <property type="entry name" value="Flavoproteins"/>
    <property type="match status" value="1"/>
</dbReference>
<comment type="pathway">
    <text evidence="2">tRNA modification; wybutosine-tRNA(Phe) biosynthesis.</text>
</comment>
<dbReference type="GO" id="GO:0102521">
    <property type="term" value="F:tRNA-4-demethylwyosine synthase activity"/>
    <property type="evidence" value="ECO:0007669"/>
    <property type="project" value="UniProtKB-EC"/>
</dbReference>
<comment type="catalytic activity">
    <reaction evidence="14">
        <text>N(1)-methylguanosine(37) in tRNA(Phe) + pyruvate + S-adenosyl-L-methionine = 4-demethylwyosine(37) in tRNA(Phe) + 5'-deoxyadenosine + L-methionine + CO2 + H2O</text>
        <dbReference type="Rhea" id="RHEA:36347"/>
        <dbReference type="Rhea" id="RHEA-COMP:10164"/>
        <dbReference type="Rhea" id="RHEA-COMP:10165"/>
        <dbReference type="ChEBI" id="CHEBI:15361"/>
        <dbReference type="ChEBI" id="CHEBI:15377"/>
        <dbReference type="ChEBI" id="CHEBI:16526"/>
        <dbReference type="ChEBI" id="CHEBI:17319"/>
        <dbReference type="ChEBI" id="CHEBI:57844"/>
        <dbReference type="ChEBI" id="CHEBI:59789"/>
        <dbReference type="ChEBI" id="CHEBI:64315"/>
        <dbReference type="ChEBI" id="CHEBI:73542"/>
        <dbReference type="EC" id="4.1.3.44"/>
    </reaction>
</comment>
<dbReference type="GO" id="GO:0051539">
    <property type="term" value="F:4 iron, 4 sulfur cluster binding"/>
    <property type="evidence" value="ECO:0007669"/>
    <property type="project" value="UniProtKB-KW"/>
</dbReference>
<gene>
    <name evidence="18" type="primary">TYW1</name>
    <name evidence="18" type="ORF">HDU87_002755</name>
</gene>
<dbReference type="PROSITE" id="PS51918">
    <property type="entry name" value="RADICAL_SAM"/>
    <property type="match status" value="1"/>
</dbReference>
<dbReference type="InterPro" id="IPR013917">
    <property type="entry name" value="tRNA_wybutosine-synth"/>
</dbReference>
<evidence type="ECO:0000259" key="17">
    <source>
        <dbReference type="PROSITE" id="PS51918"/>
    </source>
</evidence>
<dbReference type="PROSITE" id="PS50902">
    <property type="entry name" value="FLAVODOXIN_LIKE"/>
    <property type="match status" value="1"/>
</dbReference>
<evidence type="ECO:0000256" key="7">
    <source>
        <dbReference type="ARBA" id="ARBA00022694"/>
    </source>
</evidence>
<evidence type="ECO:0000256" key="12">
    <source>
        <dbReference type="ARBA" id="ARBA00023239"/>
    </source>
</evidence>
<feature type="compositionally biased region" description="Polar residues" evidence="15">
    <location>
        <begin position="62"/>
        <end position="79"/>
    </location>
</feature>
<evidence type="ECO:0000256" key="2">
    <source>
        <dbReference type="ARBA" id="ARBA00004797"/>
    </source>
</evidence>
<comment type="function">
    <text evidence="13">Probable component of the wybutosine biosynthesis pathway. Wybutosine is a hyper modified guanosine with a tricyclic base found at the 3'-position adjacent to the anticodon of eukaryotic phenylalanine tRNA. Catalyzes the condensation of N-methylguanine with 2 carbon atoms from pyruvate to form the tricyclic 4-demethylwyosine, an intermediate in wybutosine biosynthesis.</text>
</comment>
<comment type="similarity">
    <text evidence="3">Belongs to the TYW1 family.</text>
</comment>
<comment type="caution">
    <text evidence="18">The sequence shown here is derived from an EMBL/GenBank/DDBJ whole genome shotgun (WGS) entry which is preliminary data.</text>
</comment>